<evidence type="ECO:0000259" key="13">
    <source>
        <dbReference type="Pfam" id="PF00394"/>
    </source>
</evidence>
<dbReference type="Gene3D" id="2.60.40.420">
    <property type="entry name" value="Cupredoxins - blue copper proteins"/>
    <property type="match status" value="3"/>
</dbReference>
<evidence type="ECO:0000256" key="8">
    <source>
        <dbReference type="ARBA" id="ARBA00023002"/>
    </source>
</evidence>
<feature type="chain" id="PRO_5045083969" description="laccase" evidence="12">
    <location>
        <begin position="19"/>
        <end position="538"/>
    </location>
</feature>
<comment type="caution">
    <text evidence="16">The sequence shown here is derived from an EMBL/GenBank/DDBJ whole genome shotgun (WGS) entry which is preliminary data.</text>
</comment>
<dbReference type="PROSITE" id="PS00080">
    <property type="entry name" value="MULTICOPPER_OXIDASE2"/>
    <property type="match status" value="1"/>
</dbReference>
<evidence type="ECO:0000256" key="7">
    <source>
        <dbReference type="ARBA" id="ARBA00022723"/>
    </source>
</evidence>
<dbReference type="CDD" id="cd13903">
    <property type="entry name" value="CuRO_3_Tv-LCC_like"/>
    <property type="match status" value="1"/>
</dbReference>
<keyword evidence="11" id="KW-0325">Glycoprotein</keyword>
<evidence type="ECO:0000313" key="17">
    <source>
        <dbReference type="Proteomes" id="UP001556367"/>
    </source>
</evidence>
<evidence type="ECO:0000256" key="11">
    <source>
        <dbReference type="ARBA" id="ARBA00023180"/>
    </source>
</evidence>
<comment type="cofactor">
    <cofactor evidence="2">
        <name>Cu cation</name>
        <dbReference type="ChEBI" id="CHEBI:23378"/>
    </cofactor>
</comment>
<keyword evidence="12" id="KW-0732">Signal</keyword>
<dbReference type="InterPro" id="IPR011707">
    <property type="entry name" value="Cu-oxidase-like_N"/>
</dbReference>
<feature type="domain" description="Plastocyanin-like" evidence="14">
    <location>
        <begin position="357"/>
        <end position="480"/>
    </location>
</feature>
<keyword evidence="7" id="KW-0479">Metal-binding</keyword>
<proteinExistence type="inferred from homology"/>
<evidence type="ECO:0000256" key="9">
    <source>
        <dbReference type="ARBA" id="ARBA00023008"/>
    </source>
</evidence>
<dbReference type="InterPro" id="IPR008972">
    <property type="entry name" value="Cupredoxin"/>
</dbReference>
<gene>
    <name evidence="16" type="ORF">HGRIS_003194</name>
</gene>
<dbReference type="InterPro" id="IPR002355">
    <property type="entry name" value="Cu_oxidase_Cu_BS"/>
</dbReference>
<evidence type="ECO:0000256" key="5">
    <source>
        <dbReference type="ARBA" id="ARBA00012297"/>
    </source>
</evidence>
<evidence type="ECO:0000256" key="4">
    <source>
        <dbReference type="ARBA" id="ARBA00010609"/>
    </source>
</evidence>
<evidence type="ECO:0000313" key="16">
    <source>
        <dbReference type="EMBL" id="KAL0957101.1"/>
    </source>
</evidence>
<dbReference type="InterPro" id="IPR033138">
    <property type="entry name" value="Cu_oxidase_CS"/>
</dbReference>
<keyword evidence="6" id="KW-0964">Secreted</keyword>
<dbReference type="InterPro" id="IPR045087">
    <property type="entry name" value="Cu-oxidase_fam"/>
</dbReference>
<dbReference type="PANTHER" id="PTHR11709">
    <property type="entry name" value="MULTI-COPPER OXIDASE"/>
    <property type="match status" value="1"/>
</dbReference>
<dbReference type="Pfam" id="PF07732">
    <property type="entry name" value="Cu-oxidase_3"/>
    <property type="match status" value="1"/>
</dbReference>
<feature type="domain" description="Plastocyanin-like" evidence="15">
    <location>
        <begin position="31"/>
        <end position="147"/>
    </location>
</feature>
<name>A0ABR3JPW3_9AGAR</name>
<comment type="catalytic activity">
    <reaction evidence="1">
        <text>4 hydroquinone + O2 = 4 benzosemiquinone + 2 H2O</text>
        <dbReference type="Rhea" id="RHEA:11276"/>
        <dbReference type="ChEBI" id="CHEBI:15377"/>
        <dbReference type="ChEBI" id="CHEBI:15379"/>
        <dbReference type="ChEBI" id="CHEBI:17594"/>
        <dbReference type="ChEBI" id="CHEBI:17977"/>
        <dbReference type="EC" id="1.10.3.2"/>
    </reaction>
</comment>
<accession>A0ABR3JPW3</accession>
<dbReference type="Pfam" id="PF00394">
    <property type="entry name" value="Cu-oxidase"/>
    <property type="match status" value="1"/>
</dbReference>
<evidence type="ECO:0000259" key="15">
    <source>
        <dbReference type="Pfam" id="PF07732"/>
    </source>
</evidence>
<evidence type="ECO:0000256" key="10">
    <source>
        <dbReference type="ARBA" id="ARBA00023157"/>
    </source>
</evidence>
<keyword evidence="9" id="KW-0186">Copper</keyword>
<dbReference type="Pfam" id="PF07731">
    <property type="entry name" value="Cu-oxidase_2"/>
    <property type="match status" value="1"/>
</dbReference>
<dbReference type="InterPro" id="IPR001117">
    <property type="entry name" value="Cu-oxidase_2nd"/>
</dbReference>
<keyword evidence="17" id="KW-1185">Reference proteome</keyword>
<comment type="similarity">
    <text evidence="4">Belongs to the multicopper oxidase family.</text>
</comment>
<dbReference type="PROSITE" id="PS00079">
    <property type="entry name" value="MULTICOPPER_OXIDASE1"/>
    <property type="match status" value="2"/>
</dbReference>
<dbReference type="InterPro" id="IPR011706">
    <property type="entry name" value="Cu-oxidase_C"/>
</dbReference>
<evidence type="ECO:0000259" key="14">
    <source>
        <dbReference type="Pfam" id="PF07731"/>
    </source>
</evidence>
<evidence type="ECO:0000256" key="1">
    <source>
        <dbReference type="ARBA" id="ARBA00000349"/>
    </source>
</evidence>
<evidence type="ECO:0000256" key="2">
    <source>
        <dbReference type="ARBA" id="ARBA00001935"/>
    </source>
</evidence>
<comment type="subcellular location">
    <subcellularLocation>
        <location evidence="3">Secreted</location>
    </subcellularLocation>
</comment>
<keyword evidence="10" id="KW-1015">Disulfide bond</keyword>
<dbReference type="Proteomes" id="UP001556367">
    <property type="component" value="Unassembled WGS sequence"/>
</dbReference>
<sequence length="538" mass="60160">MSLYIWLVMALLAMPTMGITRSHTLKLENRVLNPDGHSRMAIVVNGQMPGPLISAKKHDTLDILVVNNLTDNTMARGTSIHWHGLFMHRSASQDGSAWVTQCPIASGDSYRYRFNVGNQTGTYWYHSHVTSQYCDGLMGPFVIYDDNDPSAHLYDVDDESTVLTLNDWFHDPTPKAFQLVQAPQAMLVNGIGRPWFGGNNLTVSTVKQGTRYRYRVINAACSSMAVFSIDNHSLQVIEIDGMAVKPYVANFVTLHPGQRVSFVLHANQPVGNYWIRTRASWEGVVVEYDDMAAILRYDGAATEDPSTQKQTKGISLPTELGLVPLDAPAQPPREPDIKINLKFEMIDDRFFVNGHSYVSPSLPMLLQILNGTSPHLLMPSKNIITLPRNKLVEVSLPGGTYLSPHPWHLHGHSFQVVRSANSSKYNYVNPPVRDVVSTGQRGDNVTIRFMTDNPGPWFLHCHIEFHLVTGLAVVFAEAPEEQLPQEKYSKEWLDLCPKWEKFASSRGKTLSESMLEEAKHIGATSTIEPEKASRVVLD</sequence>
<dbReference type="PANTHER" id="PTHR11709:SF394">
    <property type="entry name" value="FI03373P-RELATED"/>
    <property type="match status" value="1"/>
</dbReference>
<feature type="domain" description="Plastocyanin-like" evidence="13">
    <location>
        <begin position="159"/>
        <end position="300"/>
    </location>
</feature>
<protein>
    <recommendedName>
        <fullName evidence="5">laccase</fullName>
        <ecNumber evidence="5">1.10.3.2</ecNumber>
    </recommendedName>
</protein>
<keyword evidence="8" id="KW-0560">Oxidoreductase</keyword>
<feature type="signal peptide" evidence="12">
    <location>
        <begin position="1"/>
        <end position="18"/>
    </location>
</feature>
<dbReference type="SUPFAM" id="SSF49503">
    <property type="entry name" value="Cupredoxins"/>
    <property type="match status" value="3"/>
</dbReference>
<evidence type="ECO:0000256" key="6">
    <source>
        <dbReference type="ARBA" id="ARBA00022525"/>
    </source>
</evidence>
<dbReference type="EMBL" id="JASNQZ010000006">
    <property type="protein sequence ID" value="KAL0957101.1"/>
    <property type="molecule type" value="Genomic_DNA"/>
</dbReference>
<organism evidence="16 17">
    <name type="scientific">Hohenbuehelia grisea</name>
    <dbReference type="NCBI Taxonomy" id="104357"/>
    <lineage>
        <taxon>Eukaryota</taxon>
        <taxon>Fungi</taxon>
        <taxon>Dikarya</taxon>
        <taxon>Basidiomycota</taxon>
        <taxon>Agaricomycotina</taxon>
        <taxon>Agaricomycetes</taxon>
        <taxon>Agaricomycetidae</taxon>
        <taxon>Agaricales</taxon>
        <taxon>Pleurotineae</taxon>
        <taxon>Pleurotaceae</taxon>
        <taxon>Hohenbuehelia</taxon>
    </lineage>
</organism>
<evidence type="ECO:0000256" key="12">
    <source>
        <dbReference type="SAM" id="SignalP"/>
    </source>
</evidence>
<evidence type="ECO:0000256" key="3">
    <source>
        <dbReference type="ARBA" id="ARBA00004613"/>
    </source>
</evidence>
<dbReference type="EC" id="1.10.3.2" evidence="5"/>
<reference evidence="17" key="1">
    <citation type="submission" date="2024-06" db="EMBL/GenBank/DDBJ databases">
        <title>Multi-omics analyses provide insights into the biosynthesis of the anticancer antibiotic pleurotin in Hohenbuehelia grisea.</title>
        <authorList>
            <person name="Weaver J.A."/>
            <person name="Alberti F."/>
        </authorList>
    </citation>
    <scope>NUCLEOTIDE SEQUENCE [LARGE SCALE GENOMIC DNA]</scope>
    <source>
        <strain evidence="17">T-177</strain>
    </source>
</reference>